<comment type="caution">
    <text evidence="1">The sequence shown here is derived from an EMBL/GenBank/DDBJ whole genome shotgun (WGS) entry which is preliminary data.</text>
</comment>
<proteinExistence type="predicted"/>
<name>A0A2S7Y8U7_BEABA</name>
<accession>A0A2S7Y8U7</accession>
<dbReference type="AlphaFoldDB" id="A0A2S7Y8U7"/>
<protein>
    <submittedName>
        <fullName evidence="1">Uncharacterized protein</fullName>
    </submittedName>
</protein>
<gene>
    <name evidence="1" type="ORF">BB8028_0003g08990</name>
</gene>
<sequence>MTAHSTRLFKSNQIPAVRDIPAMSLAAIVSRHLDSIHGRAGETAVVTLEWVSKLSGLVPVTTYMQGARLEASGTPRSCLIHRVGQRSLAAFYTLKHHDG</sequence>
<dbReference type="EMBL" id="JRHA01000003">
    <property type="protein sequence ID" value="PQK12282.1"/>
    <property type="molecule type" value="Genomic_DNA"/>
</dbReference>
<organism evidence="1 2">
    <name type="scientific">Beauveria bassiana</name>
    <name type="common">White muscardine disease fungus</name>
    <name type="synonym">Tritirachium shiotae</name>
    <dbReference type="NCBI Taxonomy" id="176275"/>
    <lineage>
        <taxon>Eukaryota</taxon>
        <taxon>Fungi</taxon>
        <taxon>Dikarya</taxon>
        <taxon>Ascomycota</taxon>
        <taxon>Pezizomycotina</taxon>
        <taxon>Sordariomycetes</taxon>
        <taxon>Hypocreomycetidae</taxon>
        <taxon>Hypocreales</taxon>
        <taxon>Cordycipitaceae</taxon>
        <taxon>Beauveria</taxon>
    </lineage>
</organism>
<evidence type="ECO:0000313" key="1">
    <source>
        <dbReference type="EMBL" id="PQK12282.1"/>
    </source>
</evidence>
<evidence type="ECO:0000313" key="2">
    <source>
        <dbReference type="Proteomes" id="UP000237441"/>
    </source>
</evidence>
<dbReference type="Proteomes" id="UP000237441">
    <property type="component" value="Unassembled WGS sequence"/>
</dbReference>
<reference evidence="1 2" key="1">
    <citation type="submission" date="2016-07" db="EMBL/GenBank/DDBJ databases">
        <title>Comparative genomics of the entomopathogenic fungus Beauveria bassiana.</title>
        <authorList>
            <person name="Valero Jimenez C.A."/>
            <person name="Zwaan B.J."/>
            <person name="Van Kan J.A."/>
            <person name="Takken W."/>
            <person name="Debets A.J."/>
            <person name="Schoustra S.E."/>
            <person name="Koenraadt C.J."/>
        </authorList>
    </citation>
    <scope>NUCLEOTIDE SEQUENCE [LARGE SCALE GENOMIC DNA]</scope>
    <source>
        <strain evidence="1 2">ARSEF 8028</strain>
    </source>
</reference>